<proteinExistence type="predicted"/>
<dbReference type="Proteomes" id="UP000254123">
    <property type="component" value="Unassembled WGS sequence"/>
</dbReference>
<gene>
    <name evidence="2" type="ORF">NCTC10526_02616</name>
</gene>
<keyword evidence="1" id="KW-1133">Transmembrane helix</keyword>
<dbReference type="EMBL" id="UGVC01000001">
    <property type="protein sequence ID" value="SUD92232.1"/>
    <property type="molecule type" value="Genomic_DNA"/>
</dbReference>
<dbReference type="Pfam" id="PF08238">
    <property type="entry name" value="Sel1"/>
    <property type="match status" value="1"/>
</dbReference>
<accession>A0A379LR01</accession>
<dbReference type="STRING" id="1123034.GCA_000685805_02222"/>
<dbReference type="AlphaFoldDB" id="A0A379LR01"/>
<dbReference type="RefSeq" id="WP_028859678.1">
    <property type="nucleotide sequence ID" value="NZ_CAJHAQ010000001.1"/>
</dbReference>
<dbReference type="Gene3D" id="1.25.40.10">
    <property type="entry name" value="Tetratricopeptide repeat domain"/>
    <property type="match status" value="1"/>
</dbReference>
<keyword evidence="1" id="KW-0472">Membrane</keyword>
<protein>
    <submittedName>
        <fullName evidence="2">Sel1 repeat</fullName>
    </submittedName>
</protein>
<dbReference type="SMART" id="SM00671">
    <property type="entry name" value="SEL1"/>
    <property type="match status" value="1"/>
</dbReference>
<reference evidence="2 3" key="1">
    <citation type="submission" date="2018-06" db="EMBL/GenBank/DDBJ databases">
        <authorList>
            <consortium name="Pathogen Informatics"/>
            <person name="Doyle S."/>
        </authorList>
    </citation>
    <scope>NUCLEOTIDE SEQUENCE [LARGE SCALE GENOMIC DNA]</scope>
    <source>
        <strain evidence="2 3">NCTC10526</strain>
    </source>
</reference>
<dbReference type="SUPFAM" id="SSF81901">
    <property type="entry name" value="HCP-like"/>
    <property type="match status" value="1"/>
</dbReference>
<keyword evidence="1" id="KW-0812">Transmembrane</keyword>
<dbReference type="PROSITE" id="PS51257">
    <property type="entry name" value="PROKAR_LIPOPROTEIN"/>
    <property type="match status" value="1"/>
</dbReference>
<evidence type="ECO:0000256" key="1">
    <source>
        <dbReference type="SAM" id="Phobius"/>
    </source>
</evidence>
<dbReference type="InterPro" id="IPR011990">
    <property type="entry name" value="TPR-like_helical_dom_sf"/>
</dbReference>
<sequence length="98" mass="11312">MCFYRLPFAIILAYFSILTILLSSCQNLSYIDKHKDSEISTIIKDKNISVKRLINLAEQGNSEAQLNLGLMYYRGDRIGQDYTQALKWFEKAANQENV</sequence>
<feature type="transmembrane region" description="Helical" evidence="1">
    <location>
        <begin position="6"/>
        <end position="25"/>
    </location>
</feature>
<dbReference type="InterPro" id="IPR006597">
    <property type="entry name" value="Sel1-like"/>
</dbReference>
<keyword evidence="3" id="KW-1185">Reference proteome</keyword>
<evidence type="ECO:0000313" key="3">
    <source>
        <dbReference type="Proteomes" id="UP000254123"/>
    </source>
</evidence>
<name>A0A379LR01_9GAMM</name>
<evidence type="ECO:0000313" key="2">
    <source>
        <dbReference type="EMBL" id="SUD92232.1"/>
    </source>
</evidence>
<organism evidence="2 3">
    <name type="scientific">Psychrobacter phenylpyruvicus</name>
    <dbReference type="NCBI Taxonomy" id="29432"/>
    <lineage>
        <taxon>Bacteria</taxon>
        <taxon>Pseudomonadati</taxon>
        <taxon>Pseudomonadota</taxon>
        <taxon>Gammaproteobacteria</taxon>
        <taxon>Moraxellales</taxon>
        <taxon>Moraxellaceae</taxon>
        <taxon>Psychrobacter</taxon>
    </lineage>
</organism>